<keyword evidence="1" id="KW-0472">Membrane</keyword>
<dbReference type="AlphaFoldDB" id="A0A1D1VLA3"/>
<comment type="caution">
    <text evidence="2">The sequence shown here is derived from an EMBL/GenBank/DDBJ whole genome shotgun (WGS) entry which is preliminary data.</text>
</comment>
<sequence>MTVQFAVRYALYRGACNSAHSSLQAHVIGRTRSGPPSIVHPSRCTYSCQTAGIPIRLLLPSAVFEVFVVVLILQYPYVSPSSCCFCSFLELDISESVFPEARKFVLIWQTSRKLAVPGYDVIVFSTL</sequence>
<evidence type="ECO:0000313" key="3">
    <source>
        <dbReference type="Proteomes" id="UP000186922"/>
    </source>
</evidence>
<name>A0A1D1VLA3_RAMVA</name>
<gene>
    <name evidence="2" type="primary">RvY_12973-1</name>
    <name evidence="2" type="synonym">RvY_12973.1</name>
    <name evidence="2" type="ORF">RvY_12973</name>
</gene>
<evidence type="ECO:0000256" key="1">
    <source>
        <dbReference type="SAM" id="Phobius"/>
    </source>
</evidence>
<dbReference type="EMBL" id="BDGG01000008">
    <property type="protein sequence ID" value="GAV02402.1"/>
    <property type="molecule type" value="Genomic_DNA"/>
</dbReference>
<organism evidence="2 3">
    <name type="scientific">Ramazzottius varieornatus</name>
    <name type="common">Water bear</name>
    <name type="synonym">Tardigrade</name>
    <dbReference type="NCBI Taxonomy" id="947166"/>
    <lineage>
        <taxon>Eukaryota</taxon>
        <taxon>Metazoa</taxon>
        <taxon>Ecdysozoa</taxon>
        <taxon>Tardigrada</taxon>
        <taxon>Eutardigrada</taxon>
        <taxon>Parachela</taxon>
        <taxon>Hypsibioidea</taxon>
        <taxon>Ramazzottiidae</taxon>
        <taxon>Ramazzottius</taxon>
    </lineage>
</organism>
<keyword evidence="1" id="KW-1133">Transmembrane helix</keyword>
<dbReference type="Proteomes" id="UP000186922">
    <property type="component" value="Unassembled WGS sequence"/>
</dbReference>
<reference evidence="2 3" key="1">
    <citation type="journal article" date="2016" name="Nat. Commun.">
        <title>Extremotolerant tardigrade genome and improved radiotolerance of human cultured cells by tardigrade-unique protein.</title>
        <authorList>
            <person name="Hashimoto T."/>
            <person name="Horikawa D.D."/>
            <person name="Saito Y."/>
            <person name="Kuwahara H."/>
            <person name="Kozuka-Hata H."/>
            <person name="Shin-I T."/>
            <person name="Minakuchi Y."/>
            <person name="Ohishi K."/>
            <person name="Motoyama A."/>
            <person name="Aizu T."/>
            <person name="Enomoto A."/>
            <person name="Kondo K."/>
            <person name="Tanaka S."/>
            <person name="Hara Y."/>
            <person name="Koshikawa S."/>
            <person name="Sagara H."/>
            <person name="Miura T."/>
            <person name="Yokobori S."/>
            <person name="Miyagawa K."/>
            <person name="Suzuki Y."/>
            <person name="Kubo T."/>
            <person name="Oyama M."/>
            <person name="Kohara Y."/>
            <person name="Fujiyama A."/>
            <person name="Arakawa K."/>
            <person name="Katayama T."/>
            <person name="Toyoda A."/>
            <person name="Kunieda T."/>
        </authorList>
    </citation>
    <scope>NUCLEOTIDE SEQUENCE [LARGE SCALE GENOMIC DNA]</scope>
    <source>
        <strain evidence="2 3">YOKOZUNA-1</strain>
    </source>
</reference>
<proteinExistence type="predicted"/>
<keyword evidence="1" id="KW-0812">Transmembrane</keyword>
<keyword evidence="3" id="KW-1185">Reference proteome</keyword>
<feature type="transmembrane region" description="Helical" evidence="1">
    <location>
        <begin position="57"/>
        <end position="77"/>
    </location>
</feature>
<accession>A0A1D1VLA3</accession>
<evidence type="ECO:0000313" key="2">
    <source>
        <dbReference type="EMBL" id="GAV02402.1"/>
    </source>
</evidence>
<protein>
    <submittedName>
        <fullName evidence="2">Uncharacterized protein</fullName>
    </submittedName>
</protein>